<accession>A0A9P8YIM3</accession>
<feature type="region of interest" description="Disordered" evidence="6">
    <location>
        <begin position="291"/>
        <end position="311"/>
    </location>
</feature>
<reference evidence="8" key="1">
    <citation type="journal article" date="2021" name="Nat. Commun.">
        <title>Genetic determinants of endophytism in the Arabidopsis root mycobiome.</title>
        <authorList>
            <person name="Mesny F."/>
            <person name="Miyauchi S."/>
            <person name="Thiergart T."/>
            <person name="Pickel B."/>
            <person name="Atanasova L."/>
            <person name="Karlsson M."/>
            <person name="Huettel B."/>
            <person name="Barry K.W."/>
            <person name="Haridas S."/>
            <person name="Chen C."/>
            <person name="Bauer D."/>
            <person name="Andreopoulos W."/>
            <person name="Pangilinan J."/>
            <person name="LaButti K."/>
            <person name="Riley R."/>
            <person name="Lipzen A."/>
            <person name="Clum A."/>
            <person name="Drula E."/>
            <person name="Henrissat B."/>
            <person name="Kohler A."/>
            <person name="Grigoriev I.V."/>
            <person name="Martin F.M."/>
            <person name="Hacquard S."/>
        </authorList>
    </citation>
    <scope>NUCLEOTIDE SEQUENCE</scope>
    <source>
        <strain evidence="8">MPI-CAGE-CH-0230</strain>
    </source>
</reference>
<dbReference type="Gene3D" id="3.50.50.60">
    <property type="entry name" value="FAD/NAD(P)-binding domain"/>
    <property type="match status" value="1"/>
</dbReference>
<dbReference type="InterPro" id="IPR036188">
    <property type="entry name" value="FAD/NAD-bd_sf"/>
</dbReference>
<evidence type="ECO:0000313" key="9">
    <source>
        <dbReference type="Proteomes" id="UP000756346"/>
    </source>
</evidence>
<keyword evidence="9" id="KW-1185">Reference proteome</keyword>
<evidence type="ECO:0000256" key="1">
    <source>
        <dbReference type="ARBA" id="ARBA00005179"/>
    </source>
</evidence>
<dbReference type="AlphaFoldDB" id="A0A9P8YIM3"/>
<dbReference type="GeneID" id="70187424"/>
<evidence type="ECO:0000256" key="2">
    <source>
        <dbReference type="ARBA" id="ARBA00022630"/>
    </source>
</evidence>
<dbReference type="Pfam" id="PF01494">
    <property type="entry name" value="FAD_binding_3"/>
    <property type="match status" value="1"/>
</dbReference>
<dbReference type="SUPFAM" id="SSF51905">
    <property type="entry name" value="FAD/NAD(P)-binding domain"/>
    <property type="match status" value="1"/>
</dbReference>
<evidence type="ECO:0000256" key="3">
    <source>
        <dbReference type="ARBA" id="ARBA00022827"/>
    </source>
</evidence>
<dbReference type="PANTHER" id="PTHR46972:SF1">
    <property type="entry name" value="FAD DEPENDENT OXIDOREDUCTASE DOMAIN-CONTAINING PROTEIN"/>
    <property type="match status" value="1"/>
</dbReference>
<dbReference type="GO" id="GO:0071949">
    <property type="term" value="F:FAD binding"/>
    <property type="evidence" value="ECO:0007669"/>
    <property type="project" value="InterPro"/>
</dbReference>
<name>A0A9P8YIM3_9PEZI</name>
<keyword evidence="4" id="KW-0560">Oxidoreductase</keyword>
<evidence type="ECO:0000313" key="8">
    <source>
        <dbReference type="EMBL" id="KAH7040687.1"/>
    </source>
</evidence>
<evidence type="ECO:0000256" key="5">
    <source>
        <dbReference type="ARBA" id="ARBA00023033"/>
    </source>
</evidence>
<evidence type="ECO:0000256" key="6">
    <source>
        <dbReference type="SAM" id="MobiDB-lite"/>
    </source>
</evidence>
<comment type="caution">
    <text evidence="8">The sequence shown here is derived from an EMBL/GenBank/DDBJ whole genome shotgun (WGS) entry which is preliminary data.</text>
</comment>
<dbReference type="RefSeq" id="XP_046018742.1">
    <property type="nucleotide sequence ID" value="XM_046157878.1"/>
</dbReference>
<protein>
    <recommendedName>
        <fullName evidence="7">FAD-binding domain-containing protein</fullName>
    </recommendedName>
</protein>
<evidence type="ECO:0000259" key="7">
    <source>
        <dbReference type="Pfam" id="PF01494"/>
    </source>
</evidence>
<dbReference type="PANTHER" id="PTHR46972">
    <property type="entry name" value="MONOOXYGENASE ASQM-RELATED"/>
    <property type="match status" value="1"/>
</dbReference>
<keyword evidence="2" id="KW-0285">Flavoprotein</keyword>
<dbReference type="OrthoDB" id="655030at2759"/>
<dbReference type="GO" id="GO:0004497">
    <property type="term" value="F:monooxygenase activity"/>
    <property type="evidence" value="ECO:0007669"/>
    <property type="project" value="UniProtKB-KW"/>
</dbReference>
<dbReference type="PRINTS" id="PR00420">
    <property type="entry name" value="RNGMNOXGNASE"/>
</dbReference>
<comment type="pathway">
    <text evidence="1">Secondary metabolite biosynthesis.</text>
</comment>
<keyword evidence="3" id="KW-0274">FAD</keyword>
<dbReference type="InterPro" id="IPR002938">
    <property type="entry name" value="FAD-bd"/>
</dbReference>
<feature type="domain" description="FAD-binding" evidence="7">
    <location>
        <begin position="89"/>
        <end position="268"/>
    </location>
</feature>
<evidence type="ECO:0000256" key="4">
    <source>
        <dbReference type="ARBA" id="ARBA00023002"/>
    </source>
</evidence>
<gene>
    <name evidence="8" type="ORF">B0I36DRAFT_357955</name>
</gene>
<proteinExistence type="predicted"/>
<keyword evidence="5" id="KW-0503">Monooxygenase</keyword>
<organism evidence="8 9">
    <name type="scientific">Microdochium trichocladiopsis</name>
    <dbReference type="NCBI Taxonomy" id="1682393"/>
    <lineage>
        <taxon>Eukaryota</taxon>
        <taxon>Fungi</taxon>
        <taxon>Dikarya</taxon>
        <taxon>Ascomycota</taxon>
        <taxon>Pezizomycotina</taxon>
        <taxon>Sordariomycetes</taxon>
        <taxon>Xylariomycetidae</taxon>
        <taxon>Xylariales</taxon>
        <taxon>Microdochiaceae</taxon>
        <taxon>Microdochium</taxon>
    </lineage>
</organism>
<sequence>MHDAGLVAQFKSAARLDADYYRMIDKQQRTYFAFGSSTAKERPEIDRNDLRRILLDSLPVGSVRWGQRPQRIDPGGTLVFREHTEKGYDLVVGCEGTWSKTRDYVTDVKPHFAGVEYTKLTIRDAGNTASDLVKLVNNGNLFAHSEGQFLSAQQLGDDSLYIGRSTTTSQDRSQRKEDEIRDPVARKRAILDEMQGWSAQLQRSIEKAEVEGEPKDLYVLPPDHRWTHVRGVTLIGDAAHVMTPFAGEGVNTALDDARRLAAVIIGAVGSGGVPGLSGYDDSPGWVRSRTRGLSAECPDTPIHRPLPRATS</sequence>
<dbReference type="Proteomes" id="UP000756346">
    <property type="component" value="Unassembled WGS sequence"/>
</dbReference>
<dbReference type="EMBL" id="JAGTJQ010000001">
    <property type="protein sequence ID" value="KAH7040687.1"/>
    <property type="molecule type" value="Genomic_DNA"/>
</dbReference>